<dbReference type="Pfam" id="PF13517">
    <property type="entry name" value="FG-GAP_3"/>
    <property type="match status" value="1"/>
</dbReference>
<dbReference type="PROSITE" id="PS50853">
    <property type="entry name" value="FN3"/>
    <property type="match status" value="1"/>
</dbReference>
<proteinExistence type="predicted"/>
<gene>
    <name evidence="4" type="ORF">SAMN05216199_1735</name>
</gene>
<dbReference type="Gene3D" id="2.60.40.10">
    <property type="entry name" value="Immunoglobulins"/>
    <property type="match status" value="1"/>
</dbReference>
<dbReference type="InterPro" id="IPR013517">
    <property type="entry name" value="FG-GAP"/>
</dbReference>
<accession>A0A1H9TSI2</accession>
<name>A0A1H9TSI2_9MICO</name>
<keyword evidence="5" id="KW-1185">Reference proteome</keyword>
<dbReference type="AlphaFoldDB" id="A0A1H9TSI2"/>
<sequence>MSVALTDAQGASSGWSRSGMVSYAGGASGPGTHTVPMAPADFAVTGSVEDRASPVIRAVSMDTHAFSPGDTVRLHYDLTDASDLREVRVVFVNTLKGFRVTLSAKTAPVAEAGDLLLAVDDTWANGDYTVESVGAADRWNQASTMFPDGRLSSVPDGWTTGGLDLSGLRFSVSGSPADHEAPELTSVGPVNVVVGRTGTVTIPYAATDASGRLGTISMLLTDNANVFSVSATDVPLTGSVTQKLALPATTALGVYTLQSVTISDPGGSSSAYMLGGVHKVNGVRVAPHTIDLSAVRVTLADRPQPAWNVRAVPGDRKATVSWDLDLGGTDNAPMTGITVTATPSGRSVTVSPSATSATISGLTNLTTYTFTVRRNNTLGSSDPVSRKAMPRASGQRLVSPGDFDGDGRYDLVGVDTSGAVHLYRGNGRGHFAAPGRVIARGWQDERMLVGSLGQQGTIRTVNYNGTLVDHYVRTASSIGSEWDFSSGWGGMRTVFDVGNWVGDVNPDVMAVRDNGDLFLYQWRGSPAGLYSGVRIGSGWSAFRQAFGVGDVTGDRRNDLIGLRTDGSLWLYAGNGRGGFAAAGRKIATGFSGARAITASYFDEKAGMDLLTVDGKGNLRLYSGSDRARFTYRGVIGTGWTAFL</sequence>
<dbReference type="Proteomes" id="UP000199019">
    <property type="component" value="Unassembled WGS sequence"/>
</dbReference>
<dbReference type="RefSeq" id="WP_091757177.1">
    <property type="nucleotide sequence ID" value="NZ_FOHB01000002.1"/>
</dbReference>
<organism evidence="4 5">
    <name type="scientific">Pedococcus cremeus</name>
    <dbReference type="NCBI Taxonomy" id="587636"/>
    <lineage>
        <taxon>Bacteria</taxon>
        <taxon>Bacillati</taxon>
        <taxon>Actinomycetota</taxon>
        <taxon>Actinomycetes</taxon>
        <taxon>Micrococcales</taxon>
        <taxon>Intrasporangiaceae</taxon>
        <taxon>Pedococcus</taxon>
    </lineage>
</organism>
<dbReference type="InterPro" id="IPR013783">
    <property type="entry name" value="Ig-like_fold"/>
</dbReference>
<reference evidence="5" key="1">
    <citation type="submission" date="2016-10" db="EMBL/GenBank/DDBJ databases">
        <authorList>
            <person name="Varghese N."/>
            <person name="Submissions S."/>
        </authorList>
    </citation>
    <scope>NUCLEOTIDE SEQUENCE [LARGE SCALE GENOMIC DNA]</scope>
    <source>
        <strain evidence="5">CGMCC 1.6963</strain>
    </source>
</reference>
<evidence type="ECO:0000313" key="5">
    <source>
        <dbReference type="Proteomes" id="UP000199019"/>
    </source>
</evidence>
<dbReference type="SUPFAM" id="SSF69318">
    <property type="entry name" value="Integrin alpha N-terminal domain"/>
    <property type="match status" value="1"/>
</dbReference>
<dbReference type="CDD" id="cd00063">
    <property type="entry name" value="FN3"/>
    <property type="match status" value="1"/>
</dbReference>
<dbReference type="Pfam" id="PF00041">
    <property type="entry name" value="fn3"/>
    <property type="match status" value="1"/>
</dbReference>
<evidence type="ECO:0000256" key="1">
    <source>
        <dbReference type="ARBA" id="ARBA00022729"/>
    </source>
</evidence>
<evidence type="ECO:0000259" key="3">
    <source>
        <dbReference type="PROSITE" id="PS50853"/>
    </source>
</evidence>
<dbReference type="InterPro" id="IPR028994">
    <property type="entry name" value="Integrin_alpha_N"/>
</dbReference>
<keyword evidence="1" id="KW-0732">Signal</keyword>
<evidence type="ECO:0000256" key="2">
    <source>
        <dbReference type="SAM" id="MobiDB-lite"/>
    </source>
</evidence>
<dbReference type="STRING" id="587636.SAMN05216199_1735"/>
<evidence type="ECO:0000313" key="4">
    <source>
        <dbReference type="EMBL" id="SER99998.1"/>
    </source>
</evidence>
<dbReference type="EMBL" id="FOHB01000002">
    <property type="protein sequence ID" value="SER99998.1"/>
    <property type="molecule type" value="Genomic_DNA"/>
</dbReference>
<dbReference type="InterPro" id="IPR003961">
    <property type="entry name" value="FN3_dom"/>
</dbReference>
<feature type="region of interest" description="Disordered" evidence="2">
    <location>
        <begin position="379"/>
        <end position="400"/>
    </location>
</feature>
<feature type="domain" description="Fibronectin type-III" evidence="3">
    <location>
        <begin position="302"/>
        <end position="391"/>
    </location>
</feature>
<dbReference type="GO" id="GO:0005975">
    <property type="term" value="P:carbohydrate metabolic process"/>
    <property type="evidence" value="ECO:0007669"/>
    <property type="project" value="UniProtKB-ARBA"/>
</dbReference>
<protein>
    <submittedName>
        <fullName evidence="4">Fibronectin type III domain-containing protein</fullName>
    </submittedName>
</protein>